<protein>
    <recommendedName>
        <fullName evidence="3">PAN domain protein</fullName>
    </recommendedName>
</protein>
<dbReference type="AlphaFoldDB" id="A0A368H380"/>
<reference evidence="1 2" key="1">
    <citation type="submission" date="2014-10" db="EMBL/GenBank/DDBJ databases">
        <title>Draft genome of the hookworm Ancylostoma caninum.</title>
        <authorList>
            <person name="Mitreva M."/>
        </authorList>
    </citation>
    <scope>NUCLEOTIDE SEQUENCE [LARGE SCALE GENOMIC DNA]</scope>
    <source>
        <strain evidence="1 2">Baltimore</strain>
    </source>
</reference>
<proteinExistence type="predicted"/>
<dbReference type="EMBL" id="JOJR01000030">
    <property type="protein sequence ID" value="RCN49730.1"/>
    <property type="molecule type" value="Genomic_DNA"/>
</dbReference>
<evidence type="ECO:0000313" key="2">
    <source>
        <dbReference type="Proteomes" id="UP000252519"/>
    </source>
</evidence>
<organism evidence="1 2">
    <name type="scientific">Ancylostoma caninum</name>
    <name type="common">Dog hookworm</name>
    <dbReference type="NCBI Taxonomy" id="29170"/>
    <lineage>
        <taxon>Eukaryota</taxon>
        <taxon>Metazoa</taxon>
        <taxon>Ecdysozoa</taxon>
        <taxon>Nematoda</taxon>
        <taxon>Chromadorea</taxon>
        <taxon>Rhabditida</taxon>
        <taxon>Rhabditina</taxon>
        <taxon>Rhabditomorpha</taxon>
        <taxon>Strongyloidea</taxon>
        <taxon>Ancylostomatidae</taxon>
        <taxon>Ancylostomatinae</taxon>
        <taxon>Ancylostoma</taxon>
    </lineage>
</organism>
<keyword evidence="2" id="KW-1185">Reference proteome</keyword>
<gene>
    <name evidence="1" type="ORF">ANCCAN_04186</name>
</gene>
<dbReference type="OrthoDB" id="5859573at2759"/>
<dbReference type="Proteomes" id="UP000252519">
    <property type="component" value="Unassembled WGS sequence"/>
</dbReference>
<sequence length="150" mass="16466">MPGSEAMCLMACYEESDCIFAEYFQDSCTIYINGNEAQTSRGKVFEVDRVQSDSSCTRSIVVAPTVNFVAITPIQAASSPCNGEPSSVTAVNVFSVGDFRFYSTKDIMFSDGTQPFRRILFATDPQKACTSVPVFIRASEHSVVFSVLEY</sequence>
<evidence type="ECO:0008006" key="3">
    <source>
        <dbReference type="Google" id="ProtNLM"/>
    </source>
</evidence>
<accession>A0A368H380</accession>
<evidence type="ECO:0000313" key="1">
    <source>
        <dbReference type="EMBL" id="RCN49730.1"/>
    </source>
</evidence>
<comment type="caution">
    <text evidence="1">The sequence shown here is derived from an EMBL/GenBank/DDBJ whole genome shotgun (WGS) entry which is preliminary data.</text>
</comment>
<name>A0A368H380_ANCCA</name>